<dbReference type="RefSeq" id="WP_209973625.1">
    <property type="nucleotide sequence ID" value="NZ_JAGGLB010000014.1"/>
</dbReference>
<keyword evidence="2" id="KW-1185">Reference proteome</keyword>
<dbReference type="Proteomes" id="UP001519287">
    <property type="component" value="Unassembled WGS sequence"/>
</dbReference>
<accession>A0ABS4J092</accession>
<organism evidence="1 2">
    <name type="scientific">Paenibacillus eucommiae</name>
    <dbReference type="NCBI Taxonomy" id="1355755"/>
    <lineage>
        <taxon>Bacteria</taxon>
        <taxon>Bacillati</taxon>
        <taxon>Bacillota</taxon>
        <taxon>Bacilli</taxon>
        <taxon>Bacillales</taxon>
        <taxon>Paenibacillaceae</taxon>
        <taxon>Paenibacillus</taxon>
    </lineage>
</organism>
<evidence type="ECO:0000313" key="2">
    <source>
        <dbReference type="Proteomes" id="UP001519287"/>
    </source>
</evidence>
<gene>
    <name evidence="1" type="ORF">J2Z66_004140</name>
</gene>
<protein>
    <submittedName>
        <fullName evidence="1">Uncharacterized protein</fullName>
    </submittedName>
</protein>
<reference evidence="1 2" key="1">
    <citation type="submission" date="2021-03" db="EMBL/GenBank/DDBJ databases">
        <title>Genomic Encyclopedia of Type Strains, Phase IV (KMG-IV): sequencing the most valuable type-strain genomes for metagenomic binning, comparative biology and taxonomic classification.</title>
        <authorList>
            <person name="Goeker M."/>
        </authorList>
    </citation>
    <scope>NUCLEOTIDE SEQUENCE [LARGE SCALE GENOMIC DNA]</scope>
    <source>
        <strain evidence="1 2">DSM 26048</strain>
    </source>
</reference>
<dbReference type="EMBL" id="JAGGLB010000014">
    <property type="protein sequence ID" value="MBP1992531.1"/>
    <property type="molecule type" value="Genomic_DNA"/>
</dbReference>
<proteinExistence type="predicted"/>
<name>A0ABS4J092_9BACL</name>
<evidence type="ECO:0000313" key="1">
    <source>
        <dbReference type="EMBL" id="MBP1992531.1"/>
    </source>
</evidence>
<comment type="caution">
    <text evidence="1">The sequence shown here is derived from an EMBL/GenBank/DDBJ whole genome shotgun (WGS) entry which is preliminary data.</text>
</comment>
<sequence length="111" mass="13011">MNKKQSLINEKLSEIMLLCVLVNNHTDYCVFMNLSGHVDQISFRVCESKARWQRSLIEQEFYFSHNAPPKLNQKLDKIIDTLTEILKTNHIDFGKFKSVRTTHTTYAMFNA</sequence>